<organism evidence="1 2">
    <name type="scientific">Pistacia atlantica</name>
    <dbReference type="NCBI Taxonomy" id="434234"/>
    <lineage>
        <taxon>Eukaryota</taxon>
        <taxon>Viridiplantae</taxon>
        <taxon>Streptophyta</taxon>
        <taxon>Embryophyta</taxon>
        <taxon>Tracheophyta</taxon>
        <taxon>Spermatophyta</taxon>
        <taxon>Magnoliopsida</taxon>
        <taxon>eudicotyledons</taxon>
        <taxon>Gunneridae</taxon>
        <taxon>Pentapetalae</taxon>
        <taxon>rosids</taxon>
        <taxon>malvids</taxon>
        <taxon>Sapindales</taxon>
        <taxon>Anacardiaceae</taxon>
        <taxon>Pistacia</taxon>
    </lineage>
</organism>
<evidence type="ECO:0000313" key="2">
    <source>
        <dbReference type="Proteomes" id="UP001164250"/>
    </source>
</evidence>
<keyword evidence="2" id="KW-1185">Reference proteome</keyword>
<gene>
    <name evidence="1" type="ORF">Patl1_21061</name>
</gene>
<protein>
    <submittedName>
        <fullName evidence="1">Uncharacterized protein</fullName>
    </submittedName>
</protein>
<dbReference type="EMBL" id="CM047900">
    <property type="protein sequence ID" value="KAJ0099529.1"/>
    <property type="molecule type" value="Genomic_DNA"/>
</dbReference>
<comment type="caution">
    <text evidence="1">The sequence shown here is derived from an EMBL/GenBank/DDBJ whole genome shotgun (WGS) entry which is preliminary data.</text>
</comment>
<name>A0ACC1BL17_9ROSI</name>
<reference evidence="2" key="1">
    <citation type="journal article" date="2023" name="G3 (Bethesda)">
        <title>Genome assembly and association tests identify interacting loci associated with vigor, precocity, and sex in interspecific pistachio rootstocks.</title>
        <authorList>
            <person name="Palmer W."/>
            <person name="Jacygrad E."/>
            <person name="Sagayaradj S."/>
            <person name="Cavanaugh K."/>
            <person name="Han R."/>
            <person name="Bertier L."/>
            <person name="Beede B."/>
            <person name="Kafkas S."/>
            <person name="Golino D."/>
            <person name="Preece J."/>
            <person name="Michelmore R."/>
        </authorList>
    </citation>
    <scope>NUCLEOTIDE SEQUENCE [LARGE SCALE GENOMIC DNA]</scope>
</reference>
<proteinExistence type="predicted"/>
<sequence length="322" mass="36674">MLFTKLASITFLINLLSPSTTEVKRNGGEDLLVLTLLKLQTVLLLSELVNNEYYSDWIRLVAEFTLKSLQSWQWAGTSVYYLLGLWSRMVTSLRYLKSESPDLLNDYVPMIIEGFISSRFESLQSELLDELSENPLDNVELLQDQLDFFPHLCGFQEGAGLQVCSDNKELSIIEAKLAWIVHIVAAILKIKHIGGLKNESQEVFDAELSARILQLINVTDSGLHGQRYGEFSKQRLDLAILTFFEHFRKSYVGDQAVHSAKMLYSRLSELLGIHDNMLLLNAIVRKIATNLKSYKESEELINRTLSLFLDMIYDWKAASEVG</sequence>
<accession>A0ACC1BL17</accession>
<dbReference type="Proteomes" id="UP001164250">
    <property type="component" value="Chromosome 4"/>
</dbReference>
<evidence type="ECO:0000313" key="1">
    <source>
        <dbReference type="EMBL" id="KAJ0099529.1"/>
    </source>
</evidence>